<reference evidence="3" key="1">
    <citation type="submission" date="2022-01" db="EMBL/GenBank/DDBJ databases">
        <authorList>
            <person name="King R."/>
        </authorList>
    </citation>
    <scope>NUCLEOTIDE SEQUENCE</scope>
</reference>
<dbReference type="Pfam" id="PF25298">
    <property type="entry name" value="Baculo_FP_2nd"/>
    <property type="match status" value="1"/>
</dbReference>
<dbReference type="InterPro" id="IPR057251">
    <property type="entry name" value="FP_C"/>
</dbReference>
<feature type="domain" description="FP protein C-terminal" evidence="2">
    <location>
        <begin position="361"/>
        <end position="412"/>
    </location>
</feature>
<dbReference type="PANTHER" id="PTHR33327">
    <property type="entry name" value="ENDONUCLEASE"/>
    <property type="match status" value="1"/>
</dbReference>
<gene>
    <name evidence="3" type="ORF">CEUTPL_LOCUS1372</name>
</gene>
<dbReference type="Proteomes" id="UP001152799">
    <property type="component" value="Chromosome 1"/>
</dbReference>
<evidence type="ECO:0000259" key="2">
    <source>
        <dbReference type="Pfam" id="PF25298"/>
    </source>
</evidence>
<name>A0A9N9QE09_9CUCU</name>
<protein>
    <submittedName>
        <fullName evidence="3">Uncharacterized protein</fullName>
    </submittedName>
</protein>
<organism evidence="3 4">
    <name type="scientific">Ceutorhynchus assimilis</name>
    <name type="common">cabbage seed weevil</name>
    <dbReference type="NCBI Taxonomy" id="467358"/>
    <lineage>
        <taxon>Eukaryota</taxon>
        <taxon>Metazoa</taxon>
        <taxon>Ecdysozoa</taxon>
        <taxon>Arthropoda</taxon>
        <taxon>Hexapoda</taxon>
        <taxon>Insecta</taxon>
        <taxon>Pterygota</taxon>
        <taxon>Neoptera</taxon>
        <taxon>Endopterygota</taxon>
        <taxon>Coleoptera</taxon>
        <taxon>Polyphaga</taxon>
        <taxon>Cucujiformia</taxon>
        <taxon>Curculionidae</taxon>
        <taxon>Ceutorhynchinae</taxon>
        <taxon>Ceutorhynchus</taxon>
    </lineage>
</organism>
<dbReference type="AlphaFoldDB" id="A0A9N9QE09"/>
<dbReference type="EMBL" id="OU892277">
    <property type="protein sequence ID" value="CAG9760649.1"/>
    <property type="molecule type" value="Genomic_DNA"/>
</dbReference>
<evidence type="ECO:0000313" key="4">
    <source>
        <dbReference type="Proteomes" id="UP001152799"/>
    </source>
</evidence>
<dbReference type="Pfam" id="PF23055">
    <property type="entry name" value="DUF7041"/>
    <property type="match status" value="1"/>
</dbReference>
<keyword evidence="4" id="KW-1185">Reference proteome</keyword>
<dbReference type="OrthoDB" id="6433758at2759"/>
<feature type="domain" description="DUF7041" evidence="1">
    <location>
        <begin position="24"/>
        <end position="97"/>
    </location>
</feature>
<sequence length="414" mass="47065">MRPSMKVISYFVGQIQKCTARILAVWFTYIEAIFATRKLTSDKSKYNILAFSISPELATEVRDILLNPPEQNTSGTLKKVIIKRTTLSDQSRIQKLLRIEELGEEKPSHLLRKIQQLLGEKATTDKSVIKELFLQKLPSNVKTVLAAMDDSSNLELQAEIADRVMEVNLDIQVASTHQQKNEMDTFFQHPCQCQKNNLALSKDIKEILKSLNIFSRTYQTRRTSIPKFQSSRSPTPPSSRFGKKAAKMQFTLLIVGKLKNLHLVAAASAGNLKTGRLIFIRDEYSGIKYLIDTVKVPTSESKFEVVKHFKTNNTIGSIVKVADLDLKHKILMAKAQKGRVTRTTVGLDESEDVIYVPEELTKETLNFFKECKRLRSEANYKYIWQKNGKVVARKADGDDHIVISDEHHLRELLG</sequence>
<evidence type="ECO:0000259" key="1">
    <source>
        <dbReference type="Pfam" id="PF23055"/>
    </source>
</evidence>
<dbReference type="InterPro" id="IPR055469">
    <property type="entry name" value="DUF7041"/>
</dbReference>
<evidence type="ECO:0000313" key="3">
    <source>
        <dbReference type="EMBL" id="CAG9760649.1"/>
    </source>
</evidence>
<proteinExistence type="predicted"/>
<accession>A0A9N9QE09</accession>
<dbReference type="PANTHER" id="PTHR33327:SF3">
    <property type="entry name" value="RNA-DIRECTED DNA POLYMERASE"/>
    <property type="match status" value="1"/>
</dbReference>